<evidence type="ECO:0000313" key="4">
    <source>
        <dbReference type="EMBL" id="MBR7828511.1"/>
    </source>
</evidence>
<protein>
    <submittedName>
        <fullName evidence="4">Glycosyltransferase family 2 protein</fullName>
    </submittedName>
</protein>
<dbReference type="PANTHER" id="PTHR48090">
    <property type="entry name" value="UNDECAPRENYL-PHOSPHATE 4-DEOXY-4-FORMAMIDO-L-ARABINOSE TRANSFERASE-RELATED"/>
    <property type="match status" value="1"/>
</dbReference>
<reference evidence="4" key="1">
    <citation type="submission" date="2021-04" db="EMBL/GenBank/DDBJ databases">
        <title>Genome based classification of Actinospica acidithermotolerans sp. nov., an actinobacterium isolated from an Indonesian hot spring.</title>
        <authorList>
            <person name="Kusuma A.B."/>
            <person name="Putra K.E."/>
            <person name="Nafisah S."/>
            <person name="Loh J."/>
            <person name="Nouioui I."/>
            <person name="Goodfellow M."/>
        </authorList>
    </citation>
    <scope>NUCLEOTIDE SEQUENCE</scope>
    <source>
        <strain evidence="4">MGRD01-02</strain>
    </source>
</reference>
<accession>A0A941EBI3</accession>
<dbReference type="SUPFAM" id="SSF53448">
    <property type="entry name" value="Nucleotide-diphospho-sugar transferases"/>
    <property type="match status" value="1"/>
</dbReference>
<gene>
    <name evidence="4" type="ORF">KDK95_19525</name>
</gene>
<evidence type="ECO:0000259" key="3">
    <source>
        <dbReference type="Pfam" id="PF00535"/>
    </source>
</evidence>
<dbReference type="CDD" id="cd04179">
    <property type="entry name" value="DPM_DPG-synthase_like"/>
    <property type="match status" value="1"/>
</dbReference>
<dbReference type="EMBL" id="JAGSOH010000058">
    <property type="protein sequence ID" value="MBR7828511.1"/>
    <property type="molecule type" value="Genomic_DNA"/>
</dbReference>
<dbReference type="InterPro" id="IPR001173">
    <property type="entry name" value="Glyco_trans_2-like"/>
</dbReference>
<proteinExistence type="inferred from homology"/>
<dbReference type="AlphaFoldDB" id="A0A941EBI3"/>
<feature type="transmembrane region" description="Helical" evidence="2">
    <location>
        <begin position="295"/>
        <end position="319"/>
    </location>
</feature>
<keyword evidence="2" id="KW-0812">Transmembrane</keyword>
<dbReference type="Proteomes" id="UP000676325">
    <property type="component" value="Unassembled WGS sequence"/>
</dbReference>
<evidence type="ECO:0000256" key="1">
    <source>
        <dbReference type="ARBA" id="ARBA00006739"/>
    </source>
</evidence>
<keyword evidence="5" id="KW-1185">Reference proteome</keyword>
<feature type="domain" description="Glycosyltransferase 2-like" evidence="3">
    <location>
        <begin position="57"/>
        <end position="218"/>
    </location>
</feature>
<comment type="caution">
    <text evidence="4">The sequence shown here is derived from an EMBL/GenBank/DDBJ whole genome shotgun (WGS) entry which is preliminary data.</text>
</comment>
<sequence>MDSCRPHGCYFPAASVHRTWRRRERSSLGIRDSFEINLKPAHKVGLISMYRDLTVAVVVPAYNEVRLIGKTIRTMPGFVDHIVVIDDCSTDNTSDEALSVGDPRVQLIRHQHNTGVGGAILDGHRLALDLKADVSVVMAGDAQMDPAYLPALLDPIADGEAEFTKANRFFSRTSFTGMPKHRVFGSVILSFMTKASSGYWHLFDPQNGYTATSARALRAIALDRVATGYEFENDLLIRLSIANVRARDVPVPAVYGAEVSGMRLHKVIPAVSWLLFRGFWKRILVKYVLQSFSPVALLLFAGMALFGFGTAFGLGMTLYRIFGGSAPSAGTVLLAVTPLLAGLHLIISAWTLDIQQAPDRPVWDAGSGAALARQRTLTPSATAATADMTAAAASMTAATSGMTPAAAATAGSASAASLAGPVSAARVPGQS</sequence>
<dbReference type="InterPro" id="IPR050256">
    <property type="entry name" value="Glycosyltransferase_2"/>
</dbReference>
<evidence type="ECO:0000256" key="2">
    <source>
        <dbReference type="SAM" id="Phobius"/>
    </source>
</evidence>
<dbReference type="Gene3D" id="3.90.550.10">
    <property type="entry name" value="Spore Coat Polysaccharide Biosynthesis Protein SpsA, Chain A"/>
    <property type="match status" value="1"/>
</dbReference>
<name>A0A941EBI3_9ACTN</name>
<organism evidence="4 5">
    <name type="scientific">Actinospica acidithermotolerans</name>
    <dbReference type="NCBI Taxonomy" id="2828514"/>
    <lineage>
        <taxon>Bacteria</taxon>
        <taxon>Bacillati</taxon>
        <taxon>Actinomycetota</taxon>
        <taxon>Actinomycetes</taxon>
        <taxon>Catenulisporales</taxon>
        <taxon>Actinospicaceae</taxon>
        <taxon>Actinospica</taxon>
    </lineage>
</organism>
<feature type="transmembrane region" description="Helical" evidence="2">
    <location>
        <begin position="331"/>
        <end position="352"/>
    </location>
</feature>
<evidence type="ECO:0000313" key="5">
    <source>
        <dbReference type="Proteomes" id="UP000676325"/>
    </source>
</evidence>
<keyword evidence="2" id="KW-1133">Transmembrane helix</keyword>
<keyword evidence="2" id="KW-0472">Membrane</keyword>
<dbReference type="PANTHER" id="PTHR48090:SF6">
    <property type="entry name" value="SLR5056 PROTEIN"/>
    <property type="match status" value="1"/>
</dbReference>
<comment type="similarity">
    <text evidence="1">Belongs to the glycosyltransferase 2 family.</text>
</comment>
<dbReference type="InterPro" id="IPR029044">
    <property type="entry name" value="Nucleotide-diphossugar_trans"/>
</dbReference>
<dbReference type="Pfam" id="PF00535">
    <property type="entry name" value="Glycos_transf_2"/>
    <property type="match status" value="1"/>
</dbReference>